<name>D1BHZ0_SANKS</name>
<dbReference type="PANTHER" id="PTHR33990:SF1">
    <property type="entry name" value="PROTEIN YJDN"/>
    <property type="match status" value="1"/>
</dbReference>
<dbReference type="RefSeq" id="WP_012867129.1">
    <property type="nucleotide sequence ID" value="NC_013521.1"/>
</dbReference>
<sequence length="139" mass="14944">MTTLNPYLNFRGTAREAITFYQSVLGGELTLSTFGEFQMAQDPSQADLVMHSQLTTDGGLVLMASDTPDGMDLTVGSNVSISLSGDDEAEIRGYWDGITADGQVTVPFEQAPWGDYFGMAVDRFGINWLFNLTGAAAQG</sequence>
<reference evidence="2 3" key="1">
    <citation type="journal article" date="2009" name="Stand. Genomic Sci.">
        <title>Complete genome sequence of Sanguibacter keddieii type strain (ST-74).</title>
        <authorList>
            <person name="Ivanova N."/>
            <person name="Sikorski J."/>
            <person name="Sims D."/>
            <person name="Brettin T."/>
            <person name="Detter J.C."/>
            <person name="Han C."/>
            <person name="Lapidus A."/>
            <person name="Copeland A."/>
            <person name="Glavina Del Rio T."/>
            <person name="Nolan M."/>
            <person name="Chen F."/>
            <person name="Lucas S."/>
            <person name="Tice H."/>
            <person name="Cheng J.F."/>
            <person name="Bruce D."/>
            <person name="Goodwin L."/>
            <person name="Pitluck S."/>
            <person name="Pati A."/>
            <person name="Mavromatis K."/>
            <person name="Chen A."/>
            <person name="Palaniappan K."/>
            <person name="D'haeseleer P."/>
            <person name="Chain P."/>
            <person name="Bristow J."/>
            <person name="Eisen J.A."/>
            <person name="Markowitz V."/>
            <person name="Hugenholtz P."/>
            <person name="Goker M."/>
            <person name="Pukall R."/>
            <person name="Klenk H.P."/>
            <person name="Kyrpides N.C."/>
        </authorList>
    </citation>
    <scope>NUCLEOTIDE SEQUENCE [LARGE SCALE GENOMIC DNA]</scope>
    <source>
        <strain evidence="3">ATCC 51767 / DSM 10542 / NCFB 3025 / ST-74</strain>
    </source>
</reference>
<dbReference type="InterPro" id="IPR028973">
    <property type="entry name" value="PhnB-like"/>
</dbReference>
<dbReference type="HOGENOM" id="CLU_046006_17_2_11"/>
<proteinExistence type="predicted"/>
<keyword evidence="3" id="KW-1185">Reference proteome</keyword>
<evidence type="ECO:0000313" key="3">
    <source>
        <dbReference type="Proteomes" id="UP000000322"/>
    </source>
</evidence>
<dbReference type="AlphaFoldDB" id="D1BHZ0"/>
<dbReference type="Gene3D" id="3.10.180.10">
    <property type="entry name" value="2,3-Dihydroxybiphenyl 1,2-Dioxygenase, domain 1"/>
    <property type="match status" value="1"/>
</dbReference>
<dbReference type="STRING" id="446469.Sked_21400"/>
<dbReference type="InterPro" id="IPR029068">
    <property type="entry name" value="Glyas_Bleomycin-R_OHBP_Dase"/>
</dbReference>
<dbReference type="CDD" id="cd06588">
    <property type="entry name" value="PhnB_like"/>
    <property type="match status" value="1"/>
</dbReference>
<dbReference type="SUPFAM" id="SSF54593">
    <property type="entry name" value="Glyoxalase/Bleomycin resistance protein/Dihydroxybiphenyl dioxygenase"/>
    <property type="match status" value="1"/>
</dbReference>
<accession>D1BHZ0</accession>
<feature type="domain" description="PhnB-like" evidence="1">
    <location>
        <begin position="5"/>
        <end position="128"/>
    </location>
</feature>
<protein>
    <submittedName>
        <fullName evidence="2">Uncharacterized conserved protein</fullName>
    </submittedName>
</protein>
<dbReference type="eggNOG" id="COG2764">
    <property type="taxonomic scope" value="Bacteria"/>
</dbReference>
<organism evidence="2 3">
    <name type="scientific">Sanguibacter keddieii (strain ATCC 51767 / DSM 10542 / NCFB 3025 / ST-74)</name>
    <dbReference type="NCBI Taxonomy" id="446469"/>
    <lineage>
        <taxon>Bacteria</taxon>
        <taxon>Bacillati</taxon>
        <taxon>Actinomycetota</taxon>
        <taxon>Actinomycetes</taxon>
        <taxon>Micrococcales</taxon>
        <taxon>Sanguibacteraceae</taxon>
        <taxon>Sanguibacter</taxon>
    </lineage>
</organism>
<gene>
    <name evidence="2" type="ordered locus">Sked_21400</name>
</gene>
<dbReference type="Proteomes" id="UP000000322">
    <property type="component" value="Chromosome"/>
</dbReference>
<dbReference type="OrthoDB" id="9795306at2"/>
<dbReference type="Pfam" id="PF06983">
    <property type="entry name" value="3-dmu-9_3-mt"/>
    <property type="match status" value="1"/>
</dbReference>
<dbReference type="EMBL" id="CP001819">
    <property type="protein sequence ID" value="ACZ22060.1"/>
    <property type="molecule type" value="Genomic_DNA"/>
</dbReference>
<evidence type="ECO:0000259" key="1">
    <source>
        <dbReference type="Pfam" id="PF06983"/>
    </source>
</evidence>
<evidence type="ECO:0000313" key="2">
    <source>
        <dbReference type="EMBL" id="ACZ22060.1"/>
    </source>
</evidence>
<dbReference type="PANTHER" id="PTHR33990">
    <property type="entry name" value="PROTEIN YJDN-RELATED"/>
    <property type="match status" value="1"/>
</dbReference>
<dbReference type="KEGG" id="ske:Sked_21400"/>